<dbReference type="STRING" id="1802397.A3J43_01050"/>
<comment type="caution">
    <text evidence="1">The sequence shown here is derived from an EMBL/GenBank/DDBJ whole genome shotgun (WGS) entry which is preliminary data.</text>
</comment>
<dbReference type="Proteomes" id="UP000176604">
    <property type="component" value="Unassembled WGS sequence"/>
</dbReference>
<accession>A0A1F7UJ54</accession>
<evidence type="ECO:0000313" key="2">
    <source>
        <dbReference type="Proteomes" id="UP000176604"/>
    </source>
</evidence>
<dbReference type="EMBL" id="MGEF01000052">
    <property type="protein sequence ID" value="OGL77764.1"/>
    <property type="molecule type" value="Genomic_DNA"/>
</dbReference>
<evidence type="ECO:0000313" key="1">
    <source>
        <dbReference type="EMBL" id="OGL77764.1"/>
    </source>
</evidence>
<organism evidence="1 2">
    <name type="scientific">Candidatus Uhrbacteria bacterium RIFCSPHIGHO2_12_FULL_54_23</name>
    <dbReference type="NCBI Taxonomy" id="1802397"/>
    <lineage>
        <taxon>Bacteria</taxon>
        <taxon>Candidatus Uhriibacteriota</taxon>
    </lineage>
</organism>
<proteinExistence type="predicted"/>
<gene>
    <name evidence="1" type="ORF">A3J43_01050</name>
</gene>
<name>A0A1F7UJ54_9BACT</name>
<dbReference type="AlphaFoldDB" id="A0A1F7UJ54"/>
<protein>
    <submittedName>
        <fullName evidence="1">Uncharacterized protein</fullName>
    </submittedName>
</protein>
<reference evidence="1 2" key="1">
    <citation type="journal article" date="2016" name="Nat. Commun.">
        <title>Thousands of microbial genomes shed light on interconnected biogeochemical processes in an aquifer system.</title>
        <authorList>
            <person name="Anantharaman K."/>
            <person name="Brown C.T."/>
            <person name="Hug L.A."/>
            <person name="Sharon I."/>
            <person name="Castelle C.J."/>
            <person name="Probst A.J."/>
            <person name="Thomas B.C."/>
            <person name="Singh A."/>
            <person name="Wilkins M.J."/>
            <person name="Karaoz U."/>
            <person name="Brodie E.L."/>
            <person name="Williams K.H."/>
            <person name="Hubbard S.S."/>
            <person name="Banfield J.F."/>
        </authorList>
    </citation>
    <scope>NUCLEOTIDE SEQUENCE [LARGE SCALE GENOMIC DNA]</scope>
</reference>
<sequence>MMAHTVKLDAQDGLVLPPAFWKRIGFRENEEFVVQGHMPVVTLIPKRMISAYRRQSELSNAKLRQLGLEDDRVWTKESAALRKTRARLNKKEYPELYA</sequence>